<dbReference type="SMART" id="SM00044">
    <property type="entry name" value="CYCc"/>
    <property type="match status" value="1"/>
</dbReference>
<dbReference type="Proteomes" id="UP000299102">
    <property type="component" value="Unassembled WGS sequence"/>
</dbReference>
<reference evidence="21 22" key="1">
    <citation type="journal article" date="2019" name="Commun. Biol.">
        <title>The bagworm genome reveals a unique fibroin gene that provides high tensile strength.</title>
        <authorList>
            <person name="Kono N."/>
            <person name="Nakamura H."/>
            <person name="Ohtoshi R."/>
            <person name="Tomita M."/>
            <person name="Numata K."/>
            <person name="Arakawa K."/>
        </authorList>
    </citation>
    <scope>NUCLEOTIDE SEQUENCE [LARGE SCALE GENOMIC DNA]</scope>
</reference>
<name>A0A4C1YND6_EUMVA</name>
<evidence type="ECO:0000256" key="7">
    <source>
        <dbReference type="ARBA" id="ARBA00022723"/>
    </source>
</evidence>
<keyword evidence="11" id="KW-0460">Magnesium</keyword>
<dbReference type="SUPFAM" id="SSF55073">
    <property type="entry name" value="Nucleotide cyclase"/>
    <property type="match status" value="1"/>
</dbReference>
<comment type="caution">
    <text evidence="21">The sequence shown here is derived from an EMBL/GenBank/DDBJ whole genome shotgun (WGS) entry which is preliminary data.</text>
</comment>
<dbReference type="PANTHER" id="PTHR45627:SF12">
    <property type="entry name" value="ADENYLATE CYCLASE TYPE 2"/>
    <property type="match status" value="1"/>
</dbReference>
<evidence type="ECO:0000259" key="20">
    <source>
        <dbReference type="PROSITE" id="PS50125"/>
    </source>
</evidence>
<gene>
    <name evidence="21" type="primary">Ac76E</name>
    <name evidence="21" type="ORF">EVAR_102397_1</name>
</gene>
<dbReference type="GO" id="GO:0006171">
    <property type="term" value="P:cAMP biosynthetic process"/>
    <property type="evidence" value="ECO:0007669"/>
    <property type="project" value="UniProtKB-KW"/>
</dbReference>
<accession>A0A4C1YND6</accession>
<evidence type="ECO:0000256" key="8">
    <source>
        <dbReference type="ARBA" id="ARBA00022737"/>
    </source>
</evidence>
<feature type="domain" description="Guanylate cyclase" evidence="20">
    <location>
        <begin position="537"/>
        <end position="681"/>
    </location>
</feature>
<evidence type="ECO:0000256" key="3">
    <source>
        <dbReference type="ARBA" id="ARBA00001946"/>
    </source>
</evidence>
<keyword evidence="6 19" id="KW-0812">Transmembrane</keyword>
<evidence type="ECO:0000313" key="21">
    <source>
        <dbReference type="EMBL" id="GBP76422.1"/>
    </source>
</evidence>
<dbReference type="EMBL" id="BGZK01001291">
    <property type="protein sequence ID" value="GBP76422.1"/>
    <property type="molecule type" value="Genomic_DNA"/>
</dbReference>
<evidence type="ECO:0000256" key="14">
    <source>
        <dbReference type="ARBA" id="ARBA00023136"/>
    </source>
</evidence>
<evidence type="ECO:0000256" key="6">
    <source>
        <dbReference type="ARBA" id="ARBA00022692"/>
    </source>
</evidence>
<feature type="transmembrane region" description="Helical" evidence="19">
    <location>
        <begin position="449"/>
        <end position="470"/>
    </location>
</feature>
<feature type="transmembrane region" description="Helical" evidence="19">
    <location>
        <begin position="405"/>
        <end position="429"/>
    </location>
</feature>
<dbReference type="InterPro" id="IPR029787">
    <property type="entry name" value="Nucleotide_cyclase"/>
</dbReference>
<comment type="cofactor">
    <cofactor evidence="2">
        <name>Mn(2+)</name>
        <dbReference type="ChEBI" id="CHEBI:29035"/>
    </cofactor>
</comment>
<evidence type="ECO:0000256" key="11">
    <source>
        <dbReference type="ARBA" id="ARBA00022842"/>
    </source>
</evidence>
<dbReference type="InterPro" id="IPR001054">
    <property type="entry name" value="A/G_cyclase"/>
</dbReference>
<sequence>MCFCNKGGSRSRVQKEGLYSTGAIKTGHNSVTIIRQKLSGVVITPMDSPLACLMKASIVSSIYQTDVSPTKLEKISPAPSQHSFGAADQVLPMYPVEGTRVLRTESMRTTGGKKIAYAIDISRRASMRDGGKTVAFENSASSPGEGLGNGVVAPTKPKSRSGSIIGAISPVMGIATPGIPSRSRPSSKMTKYVECWGADKPFANITDSTLAKNIGISSLAMIEQNLLPQRTTCCDCSSNSEGMNSVTLWFKNSALEVQFRNQADPQFKYNVACAALLFILIAFIQLLTVRESIVLYASFAPTLITLLLFVYLSWYDGHFKDVLDSHLFSDVPAVSDYADNCAKPGQFPAVLVSGLESNIQNLSNISYSVQSNFTGHDPVLSYHKDIESVPSYLYSSVLTLASISVFLRVGFILKLVLMLLTLVFHIVMFNKAEDFKNYHDSFGAEEFSILPFAAKAGLVLVFLAALLHILDRQIEFTSRSDFLWKDKLKFEQEEVETMRGINKILLENILPAHVAEHFLTSVASEEDLYHERYSSIAVMFASIPNYKEFYDETDVNKQGLECLRLLNEIICDFDKLLLKPKFSCVEKIKTIGSTYMIASGLRPGKEEQIDANRKEEHTVAILVEFAVALMTILDQINRESFQRFKLRIGLSHGPVIAGVVGAQKPQYDIWGNTVNVASRMDSTGVMGKIHVTEDTAKVLKNAGYTCECRGPTYVKGKGTLTTYFVKTPSSGNAP</sequence>
<feature type="transmembrane region" description="Helical" evidence="19">
    <location>
        <begin position="269"/>
        <end position="287"/>
    </location>
</feature>
<dbReference type="InterPro" id="IPR018297">
    <property type="entry name" value="A/G_cyclase_CS"/>
</dbReference>
<keyword evidence="13" id="KW-0115">cAMP biosynthesis</keyword>
<keyword evidence="22" id="KW-1185">Reference proteome</keyword>
<evidence type="ECO:0000256" key="19">
    <source>
        <dbReference type="SAM" id="Phobius"/>
    </source>
</evidence>
<comment type="catalytic activity">
    <reaction evidence="1">
        <text>ATP = 3',5'-cyclic AMP + diphosphate</text>
        <dbReference type="Rhea" id="RHEA:15389"/>
        <dbReference type="ChEBI" id="CHEBI:30616"/>
        <dbReference type="ChEBI" id="CHEBI:33019"/>
        <dbReference type="ChEBI" id="CHEBI:58165"/>
        <dbReference type="EC" id="4.6.1.1"/>
    </reaction>
</comment>
<dbReference type="AlphaFoldDB" id="A0A4C1YND6"/>
<dbReference type="GO" id="GO:0046872">
    <property type="term" value="F:metal ion binding"/>
    <property type="evidence" value="ECO:0007669"/>
    <property type="project" value="UniProtKB-KW"/>
</dbReference>
<dbReference type="GO" id="GO:0007189">
    <property type="term" value="P:adenylate cyclase-activating G protein-coupled receptor signaling pathway"/>
    <property type="evidence" value="ECO:0007669"/>
    <property type="project" value="TreeGrafter"/>
</dbReference>
<keyword evidence="14 19" id="KW-0472">Membrane</keyword>
<comment type="cofactor">
    <cofactor evidence="3">
        <name>Mg(2+)</name>
        <dbReference type="ChEBI" id="CHEBI:18420"/>
    </cofactor>
</comment>
<keyword evidence="7" id="KW-0479">Metal-binding</keyword>
<dbReference type="PANTHER" id="PTHR45627">
    <property type="entry name" value="ADENYLATE CYCLASE TYPE 1"/>
    <property type="match status" value="1"/>
</dbReference>
<protein>
    <recommendedName>
        <fullName evidence="5">adenylate cyclase</fullName>
        <ecNumber evidence="5">4.6.1.1</ecNumber>
    </recommendedName>
</protein>
<dbReference type="FunFam" id="3.30.70.1230:FF:000003">
    <property type="entry name" value="Adenylate cyclase"/>
    <property type="match status" value="1"/>
</dbReference>
<keyword evidence="9" id="KW-0547">Nucleotide-binding</keyword>
<dbReference type="GO" id="GO:0005886">
    <property type="term" value="C:plasma membrane"/>
    <property type="evidence" value="ECO:0007669"/>
    <property type="project" value="TreeGrafter"/>
</dbReference>
<dbReference type="EC" id="4.6.1.1" evidence="5"/>
<evidence type="ECO:0000256" key="1">
    <source>
        <dbReference type="ARBA" id="ARBA00001593"/>
    </source>
</evidence>
<keyword evidence="15" id="KW-0325">Glycoprotein</keyword>
<dbReference type="CDD" id="cd07302">
    <property type="entry name" value="CHD"/>
    <property type="match status" value="1"/>
</dbReference>
<evidence type="ECO:0000256" key="15">
    <source>
        <dbReference type="ARBA" id="ARBA00023180"/>
    </source>
</evidence>
<keyword evidence="16 17" id="KW-0456">Lyase</keyword>
<evidence type="ECO:0000256" key="5">
    <source>
        <dbReference type="ARBA" id="ARBA00012201"/>
    </source>
</evidence>
<evidence type="ECO:0000256" key="12">
    <source>
        <dbReference type="ARBA" id="ARBA00022989"/>
    </source>
</evidence>
<proteinExistence type="inferred from homology"/>
<comment type="subcellular location">
    <subcellularLocation>
        <location evidence="4">Membrane</location>
        <topology evidence="4">Multi-pass membrane protein</topology>
    </subcellularLocation>
</comment>
<dbReference type="GO" id="GO:0005524">
    <property type="term" value="F:ATP binding"/>
    <property type="evidence" value="ECO:0007669"/>
    <property type="project" value="UniProtKB-KW"/>
</dbReference>
<evidence type="ECO:0000256" key="18">
    <source>
        <dbReference type="SAM" id="MobiDB-lite"/>
    </source>
</evidence>
<dbReference type="GO" id="GO:0007193">
    <property type="term" value="P:adenylate cyclase-inhibiting G protein-coupled receptor signaling pathway"/>
    <property type="evidence" value="ECO:0007669"/>
    <property type="project" value="TreeGrafter"/>
</dbReference>
<evidence type="ECO:0000256" key="4">
    <source>
        <dbReference type="ARBA" id="ARBA00004141"/>
    </source>
</evidence>
<organism evidence="21 22">
    <name type="scientific">Eumeta variegata</name>
    <name type="common">Bagworm moth</name>
    <name type="synonym">Eumeta japonica</name>
    <dbReference type="NCBI Taxonomy" id="151549"/>
    <lineage>
        <taxon>Eukaryota</taxon>
        <taxon>Metazoa</taxon>
        <taxon>Ecdysozoa</taxon>
        <taxon>Arthropoda</taxon>
        <taxon>Hexapoda</taxon>
        <taxon>Insecta</taxon>
        <taxon>Pterygota</taxon>
        <taxon>Neoptera</taxon>
        <taxon>Endopterygota</taxon>
        <taxon>Lepidoptera</taxon>
        <taxon>Glossata</taxon>
        <taxon>Ditrysia</taxon>
        <taxon>Tineoidea</taxon>
        <taxon>Psychidae</taxon>
        <taxon>Oiketicinae</taxon>
        <taxon>Eumeta</taxon>
    </lineage>
</organism>
<evidence type="ECO:0000256" key="10">
    <source>
        <dbReference type="ARBA" id="ARBA00022840"/>
    </source>
</evidence>
<dbReference type="STRING" id="151549.A0A4C1YND6"/>
<dbReference type="GO" id="GO:0004016">
    <property type="term" value="F:adenylate cyclase activity"/>
    <property type="evidence" value="ECO:0007669"/>
    <property type="project" value="UniProtKB-EC"/>
</dbReference>
<evidence type="ECO:0000256" key="9">
    <source>
        <dbReference type="ARBA" id="ARBA00022741"/>
    </source>
</evidence>
<dbReference type="GO" id="GO:0035556">
    <property type="term" value="P:intracellular signal transduction"/>
    <property type="evidence" value="ECO:0007669"/>
    <property type="project" value="InterPro"/>
</dbReference>
<dbReference type="PROSITE" id="PS00452">
    <property type="entry name" value="GUANYLATE_CYCLASE_1"/>
    <property type="match status" value="1"/>
</dbReference>
<keyword evidence="8" id="KW-0677">Repeat</keyword>
<comment type="similarity">
    <text evidence="17">Belongs to the adenylyl cyclase class-4/guanylyl cyclase family.</text>
</comment>
<evidence type="ECO:0000256" key="16">
    <source>
        <dbReference type="ARBA" id="ARBA00023239"/>
    </source>
</evidence>
<dbReference type="OrthoDB" id="10035433at2759"/>
<dbReference type="PROSITE" id="PS50125">
    <property type="entry name" value="GUANYLATE_CYCLASE_2"/>
    <property type="match status" value="1"/>
</dbReference>
<dbReference type="Gene3D" id="3.30.70.1230">
    <property type="entry name" value="Nucleotide cyclase"/>
    <property type="match status" value="1"/>
</dbReference>
<evidence type="ECO:0000313" key="22">
    <source>
        <dbReference type="Proteomes" id="UP000299102"/>
    </source>
</evidence>
<evidence type="ECO:0000256" key="13">
    <source>
        <dbReference type="ARBA" id="ARBA00022998"/>
    </source>
</evidence>
<feature type="region of interest" description="Disordered" evidence="18">
    <location>
        <begin position="136"/>
        <end position="158"/>
    </location>
</feature>
<dbReference type="Pfam" id="PF00211">
    <property type="entry name" value="Guanylate_cyc"/>
    <property type="match status" value="1"/>
</dbReference>
<keyword evidence="10" id="KW-0067">ATP-binding</keyword>
<evidence type="ECO:0000256" key="17">
    <source>
        <dbReference type="RuleBase" id="RU000405"/>
    </source>
</evidence>
<feature type="transmembrane region" description="Helical" evidence="19">
    <location>
        <begin position="293"/>
        <end position="314"/>
    </location>
</feature>
<evidence type="ECO:0000256" key="2">
    <source>
        <dbReference type="ARBA" id="ARBA00001936"/>
    </source>
</evidence>
<keyword evidence="12 19" id="KW-1133">Transmembrane helix</keyword>